<comment type="caution">
    <text evidence="9">The sequence shown here is derived from an EMBL/GenBank/DDBJ whole genome shotgun (WGS) entry which is preliminary data.</text>
</comment>
<protein>
    <recommendedName>
        <fullName evidence="11">Transfer RNA methyltransferase 82</fullName>
    </recommendedName>
</protein>
<dbReference type="AlphaFoldDB" id="A0A9W8JYZ6"/>
<dbReference type="PANTHER" id="PTHR16288">
    <property type="entry name" value="WD40 REPEAT PROTEIN 4"/>
    <property type="match status" value="1"/>
</dbReference>
<comment type="similarity">
    <text evidence="6">Belongs to the WD repeat TRM82 family.</text>
</comment>
<dbReference type="InterPro" id="IPR019775">
    <property type="entry name" value="WD40_repeat_CS"/>
</dbReference>
<comment type="function">
    <text evidence="6">Required for the formation of N(7)-methylguanine at position 46 (m7G46) in tRNA. In the complex, it is required to stabilize and induce conformational changes of the catalytic subunit.</text>
</comment>
<dbReference type="GO" id="GO:0043527">
    <property type="term" value="C:tRNA methyltransferase complex"/>
    <property type="evidence" value="ECO:0007669"/>
    <property type="project" value="TreeGrafter"/>
</dbReference>
<dbReference type="GO" id="GO:0005829">
    <property type="term" value="C:cytosol"/>
    <property type="evidence" value="ECO:0007669"/>
    <property type="project" value="TreeGrafter"/>
</dbReference>
<comment type="pathway">
    <text evidence="6">tRNA modification; N(7)-methylguanine-tRNA biosynthesis.</text>
</comment>
<dbReference type="OrthoDB" id="339900at2759"/>
<evidence type="ECO:0000256" key="6">
    <source>
        <dbReference type="HAMAP-Rule" id="MF_03056"/>
    </source>
</evidence>
<feature type="compositionally biased region" description="Basic residues" evidence="8">
    <location>
        <begin position="275"/>
        <end position="284"/>
    </location>
</feature>
<dbReference type="SUPFAM" id="SSF50978">
    <property type="entry name" value="WD40 repeat-like"/>
    <property type="match status" value="1"/>
</dbReference>
<feature type="region of interest" description="Disordered" evidence="8">
    <location>
        <begin position="461"/>
        <end position="555"/>
    </location>
</feature>
<dbReference type="PROSITE" id="PS00678">
    <property type="entry name" value="WD_REPEATS_1"/>
    <property type="match status" value="1"/>
</dbReference>
<keyword evidence="4 6" id="KW-0677">Repeat</keyword>
<evidence type="ECO:0008006" key="11">
    <source>
        <dbReference type="Google" id="ProtNLM"/>
    </source>
</evidence>
<sequence length="555" mass="60483">MPSYPYSHLFVGPTQTVVTAGPHIQVLGNSSGEIFFSTATLPEELLAAVVKSGPIRCAAVDREFEYLLTSGEDKILKVWEVDGLRLLSGRELPKKPTAVAFTADAQTILVSDKFGDVFSYPFTYAYVPTPAAKQKQGRDALASHENPSGGQLVLGHASPLNAFILTQDEKYIVTADRDEHIRVSWYPKGYNIERYCLGHLKFVTAIHIPTSDPTSLVSGGGDTVIKIWDWMTGKTKHELRIWETVEPFVAVKSLKRKRGWGDGEDGDEAQEGSRRKSRGKREKGKAKEQEKEDQEEDEAEKEGTGTPARETESTEEVKPEKVLVIRKISSLDADGGTFILFSAVGTKALFCFPFKKDVAPTDVRHFDFGRPVLDFYVVGDGSIFVSLDGEWRNPEAEAEVGSLPSPMVKILRVSSGNLSEDLESKKALVNSLNSRSLLPATPDDLKKLDLYGDLTSMPKYHSHSLPDADKPEPEGSEASAPIFPIGAPELSSSKSAPEGGRKDGVEAKAMELEADSVGVGVVRKADSEGGGDEPEAKRVKAGEGEKTEDVVMDEI</sequence>
<feature type="compositionally biased region" description="Basic and acidic residues" evidence="8">
    <location>
        <begin position="534"/>
        <end position="549"/>
    </location>
</feature>
<dbReference type="PROSITE" id="PS50082">
    <property type="entry name" value="WD_REPEATS_2"/>
    <property type="match status" value="1"/>
</dbReference>
<evidence type="ECO:0000313" key="10">
    <source>
        <dbReference type="Proteomes" id="UP001148786"/>
    </source>
</evidence>
<feature type="compositionally biased region" description="Basic and acidic residues" evidence="8">
    <location>
        <begin position="464"/>
        <end position="473"/>
    </location>
</feature>
<dbReference type="GO" id="GO:0106004">
    <property type="term" value="P:tRNA (guanine-N7)-methylation"/>
    <property type="evidence" value="ECO:0007669"/>
    <property type="project" value="UniProtKB-UniRule"/>
</dbReference>
<organism evidence="9 10">
    <name type="scientific">Agrocybe chaxingu</name>
    <dbReference type="NCBI Taxonomy" id="84603"/>
    <lineage>
        <taxon>Eukaryota</taxon>
        <taxon>Fungi</taxon>
        <taxon>Dikarya</taxon>
        <taxon>Basidiomycota</taxon>
        <taxon>Agaricomycotina</taxon>
        <taxon>Agaricomycetes</taxon>
        <taxon>Agaricomycetidae</taxon>
        <taxon>Agaricales</taxon>
        <taxon>Agaricineae</taxon>
        <taxon>Strophariaceae</taxon>
        <taxon>Agrocybe</taxon>
    </lineage>
</organism>
<evidence type="ECO:0000256" key="3">
    <source>
        <dbReference type="ARBA" id="ARBA00022694"/>
    </source>
</evidence>
<gene>
    <name evidence="9" type="ORF">NLJ89_g6329</name>
</gene>
<dbReference type="InterPro" id="IPR015943">
    <property type="entry name" value="WD40/YVTN_repeat-like_dom_sf"/>
</dbReference>
<dbReference type="Gene3D" id="2.130.10.10">
    <property type="entry name" value="YVTN repeat-like/Quinoprotein amine dehydrogenase"/>
    <property type="match status" value="1"/>
</dbReference>
<evidence type="ECO:0000256" key="7">
    <source>
        <dbReference type="PROSITE-ProRule" id="PRU00221"/>
    </source>
</evidence>
<dbReference type="HAMAP" id="MF_03056">
    <property type="entry name" value="TRM82"/>
    <property type="match status" value="1"/>
</dbReference>
<evidence type="ECO:0000313" key="9">
    <source>
        <dbReference type="EMBL" id="KAJ3507396.1"/>
    </source>
</evidence>
<feature type="compositionally biased region" description="Acidic residues" evidence="8">
    <location>
        <begin position="291"/>
        <end position="300"/>
    </location>
</feature>
<evidence type="ECO:0000256" key="8">
    <source>
        <dbReference type="SAM" id="MobiDB-lite"/>
    </source>
</evidence>
<name>A0A9W8JYZ6_9AGAR</name>
<accession>A0A9W8JYZ6</accession>
<evidence type="ECO:0000256" key="1">
    <source>
        <dbReference type="ARBA" id="ARBA00004123"/>
    </source>
</evidence>
<feature type="region of interest" description="Disordered" evidence="8">
    <location>
        <begin position="258"/>
        <end position="317"/>
    </location>
</feature>
<dbReference type="EMBL" id="JANKHO010000664">
    <property type="protein sequence ID" value="KAJ3507396.1"/>
    <property type="molecule type" value="Genomic_DNA"/>
</dbReference>
<evidence type="ECO:0000256" key="5">
    <source>
        <dbReference type="ARBA" id="ARBA00023242"/>
    </source>
</evidence>
<evidence type="ECO:0000256" key="4">
    <source>
        <dbReference type="ARBA" id="ARBA00022737"/>
    </source>
</evidence>
<keyword evidence="10" id="KW-1185">Reference proteome</keyword>
<dbReference type="GO" id="GO:0005634">
    <property type="term" value="C:nucleus"/>
    <property type="evidence" value="ECO:0007669"/>
    <property type="project" value="UniProtKB-SubCell"/>
</dbReference>
<dbReference type="PANTHER" id="PTHR16288:SF0">
    <property type="entry name" value="TRNA (GUANINE-N(7)-)-METHYLTRANSFERASE NON-CATALYTIC SUBUNIT WDR4"/>
    <property type="match status" value="1"/>
</dbReference>
<dbReference type="InterPro" id="IPR036322">
    <property type="entry name" value="WD40_repeat_dom_sf"/>
</dbReference>
<keyword evidence="5 6" id="KW-0539">Nucleus</keyword>
<evidence type="ECO:0000256" key="2">
    <source>
        <dbReference type="ARBA" id="ARBA00022574"/>
    </source>
</evidence>
<feature type="repeat" description="WD" evidence="7">
    <location>
        <begin position="196"/>
        <end position="238"/>
    </location>
</feature>
<proteinExistence type="inferred from homology"/>
<dbReference type="InterPro" id="IPR001680">
    <property type="entry name" value="WD40_rpt"/>
</dbReference>
<dbReference type="Pfam" id="PF00400">
    <property type="entry name" value="WD40"/>
    <property type="match status" value="2"/>
</dbReference>
<keyword evidence="2 6" id="KW-0853">WD repeat</keyword>
<reference evidence="9" key="1">
    <citation type="submission" date="2022-07" db="EMBL/GenBank/DDBJ databases">
        <title>Genome Sequence of Agrocybe chaxingu.</title>
        <authorList>
            <person name="Buettner E."/>
        </authorList>
    </citation>
    <scope>NUCLEOTIDE SEQUENCE</scope>
    <source>
        <strain evidence="9">MP-N11</strain>
    </source>
</reference>
<keyword evidence="3 6" id="KW-0819">tRNA processing</keyword>
<dbReference type="SMART" id="SM00320">
    <property type="entry name" value="WD40"/>
    <property type="match status" value="3"/>
</dbReference>
<dbReference type="InterPro" id="IPR028884">
    <property type="entry name" value="Trm82"/>
</dbReference>
<comment type="subcellular location">
    <subcellularLocation>
        <location evidence="1 6">Nucleus</location>
    </subcellularLocation>
</comment>
<feature type="compositionally biased region" description="Basic and acidic residues" evidence="8">
    <location>
        <begin position="499"/>
        <end position="511"/>
    </location>
</feature>
<dbReference type="Proteomes" id="UP001148786">
    <property type="component" value="Unassembled WGS sequence"/>
</dbReference>